<evidence type="ECO:0000313" key="2">
    <source>
        <dbReference type="EMBL" id="MBV7267308.1"/>
    </source>
</evidence>
<dbReference type="Pfam" id="PF07007">
    <property type="entry name" value="LprI"/>
    <property type="match status" value="1"/>
</dbReference>
<gene>
    <name evidence="2" type="ORF">KCG45_14070</name>
</gene>
<comment type="caution">
    <text evidence="2">The sequence shown here is derived from an EMBL/GenBank/DDBJ whole genome shotgun (WGS) entry which is preliminary data.</text>
</comment>
<evidence type="ECO:0000313" key="3">
    <source>
        <dbReference type="Proteomes" id="UP000699975"/>
    </source>
</evidence>
<organism evidence="2 3">
    <name type="scientific">Erythrobacter ani</name>
    <dbReference type="NCBI Taxonomy" id="2827235"/>
    <lineage>
        <taxon>Bacteria</taxon>
        <taxon>Pseudomonadati</taxon>
        <taxon>Pseudomonadota</taxon>
        <taxon>Alphaproteobacteria</taxon>
        <taxon>Sphingomonadales</taxon>
        <taxon>Erythrobacteraceae</taxon>
        <taxon>Erythrobacter/Porphyrobacter group</taxon>
        <taxon>Erythrobacter</taxon>
    </lineage>
</organism>
<accession>A0ABS6SSD8</accession>
<dbReference type="Proteomes" id="UP000699975">
    <property type="component" value="Unassembled WGS sequence"/>
</dbReference>
<feature type="domain" description="Lysozyme inhibitor LprI-like N-terminal" evidence="1">
    <location>
        <begin position="26"/>
        <end position="133"/>
    </location>
</feature>
<dbReference type="EMBL" id="JAGSPB010000003">
    <property type="protein sequence ID" value="MBV7267308.1"/>
    <property type="molecule type" value="Genomic_DNA"/>
</dbReference>
<sequence>MQIFTSLLLLAHPASQDASPDPDWDCANPVQQQEMNWCAANEFVLADAELNRQWARTSAAMRMRDDAWGDDVSPDWDARPGWFDSLLEAQRAWLTFRDAHCRIDGYAARGGSLEPLLVSTCQTALTKTRTQELRDLEDWDR</sequence>
<dbReference type="InterPro" id="IPR009739">
    <property type="entry name" value="LprI-like_N"/>
</dbReference>
<name>A0ABS6SSD8_9SPHN</name>
<protein>
    <submittedName>
        <fullName evidence="2">DUF1311 domain-containing protein</fullName>
    </submittedName>
</protein>
<evidence type="ECO:0000259" key="1">
    <source>
        <dbReference type="Pfam" id="PF07007"/>
    </source>
</evidence>
<proteinExistence type="predicted"/>
<keyword evidence="3" id="KW-1185">Reference proteome</keyword>
<reference evidence="2 3" key="1">
    <citation type="submission" date="2021-04" db="EMBL/GenBank/DDBJ databases">
        <authorList>
            <person name="Pira H."/>
            <person name="Risdian C."/>
            <person name="Wink J."/>
        </authorList>
    </citation>
    <scope>NUCLEOTIDE SEQUENCE [LARGE SCALE GENOMIC DNA]</scope>
    <source>
        <strain evidence="2 3">WH131</strain>
    </source>
</reference>